<feature type="transmembrane region" description="Helical" evidence="1">
    <location>
        <begin position="194"/>
        <end position="217"/>
    </location>
</feature>
<gene>
    <name evidence="2" type="ORF">FOTG_17792</name>
</gene>
<feature type="transmembrane region" description="Helical" evidence="1">
    <location>
        <begin position="44"/>
        <end position="61"/>
    </location>
</feature>
<reference evidence="2" key="1">
    <citation type="submission" date="2011-11" db="EMBL/GenBank/DDBJ databases">
        <title>The Genome Sequence of Fusarium oxysporum Cotton.</title>
        <authorList>
            <consortium name="The Broad Institute Genome Sequencing Platform"/>
            <person name="Ma L.-J."/>
            <person name="Gale L.R."/>
            <person name="Schwartz D.C."/>
            <person name="Zhou S."/>
            <person name="Corby-Kistler H."/>
            <person name="Young S.K."/>
            <person name="Zeng Q."/>
            <person name="Gargeya S."/>
            <person name="Fitzgerald M."/>
            <person name="Haas B."/>
            <person name="Abouelleil A."/>
            <person name="Alvarado L."/>
            <person name="Arachchi H.M."/>
            <person name="Berlin A."/>
            <person name="Brown A."/>
            <person name="Chapman S.B."/>
            <person name="Chen Z."/>
            <person name="Dunbar C."/>
            <person name="Freedman E."/>
            <person name="Gearin G."/>
            <person name="Goldberg J."/>
            <person name="Griggs A."/>
            <person name="Gujja S."/>
            <person name="Heiman D."/>
            <person name="Howarth C."/>
            <person name="Larson L."/>
            <person name="Lui A."/>
            <person name="MacDonald P.J.P."/>
            <person name="Montmayeur A."/>
            <person name="Murphy C."/>
            <person name="Neiman D."/>
            <person name="Pearson M."/>
            <person name="Priest M."/>
            <person name="Roberts A."/>
            <person name="Saif S."/>
            <person name="Shea T."/>
            <person name="Shenoy N."/>
            <person name="Sisk P."/>
            <person name="Stolte C."/>
            <person name="Sykes S."/>
            <person name="Wortman J."/>
            <person name="Nusbaum C."/>
            <person name="Birren B."/>
        </authorList>
    </citation>
    <scope>NUCLEOTIDE SEQUENCE [LARGE SCALE GENOMIC DNA]</scope>
    <source>
        <strain evidence="2">25433</strain>
    </source>
</reference>
<dbReference type="PANTHER" id="PTHR34414:SF1">
    <property type="entry name" value="SUBTILISIN-LIKE SERINE PROTEASE"/>
    <property type="match status" value="1"/>
</dbReference>
<feature type="transmembrane region" description="Helical" evidence="1">
    <location>
        <begin position="153"/>
        <end position="174"/>
    </location>
</feature>
<dbReference type="OrthoDB" id="5086500at2759"/>
<proteinExistence type="predicted"/>
<organism evidence="2">
    <name type="scientific">Fusarium oxysporum f. sp. vasinfectum 25433</name>
    <dbReference type="NCBI Taxonomy" id="1089449"/>
    <lineage>
        <taxon>Eukaryota</taxon>
        <taxon>Fungi</taxon>
        <taxon>Dikarya</taxon>
        <taxon>Ascomycota</taxon>
        <taxon>Pezizomycotina</taxon>
        <taxon>Sordariomycetes</taxon>
        <taxon>Hypocreomycetidae</taxon>
        <taxon>Hypocreales</taxon>
        <taxon>Nectriaceae</taxon>
        <taxon>Fusarium</taxon>
        <taxon>Fusarium oxysporum species complex</taxon>
    </lineage>
</organism>
<keyword evidence="1" id="KW-0812">Transmembrane</keyword>
<reference evidence="2" key="2">
    <citation type="submission" date="2012-05" db="EMBL/GenBank/DDBJ databases">
        <title>The Genome Annotation of Fusarium oxysporum Cotton.</title>
        <authorList>
            <consortium name="The Broad Institute Genomics Platform"/>
            <person name="Ma L.-J."/>
            <person name="Corby-Kistler H."/>
            <person name="Broz K."/>
            <person name="Gale L.R."/>
            <person name="Jonkers W."/>
            <person name="O'Donnell K."/>
            <person name="Ploetz R."/>
            <person name="Steinberg C."/>
            <person name="Schwartz D.C."/>
            <person name="VanEtten H."/>
            <person name="Zhou S."/>
            <person name="Young S.K."/>
            <person name="Zeng Q."/>
            <person name="Gargeya S."/>
            <person name="Fitzgerald M."/>
            <person name="Abouelleil A."/>
            <person name="Alvarado L."/>
            <person name="Chapman S.B."/>
            <person name="Gainer-Dewar J."/>
            <person name="Goldberg J."/>
            <person name="Griggs A."/>
            <person name="Gujja S."/>
            <person name="Hansen M."/>
            <person name="Howarth C."/>
            <person name="Imamovic A."/>
            <person name="Ireland A."/>
            <person name="Larimer J."/>
            <person name="McCowan C."/>
            <person name="Murphy C."/>
            <person name="Pearson M."/>
            <person name="Poon T.W."/>
            <person name="Priest M."/>
            <person name="Roberts A."/>
            <person name="Saif S."/>
            <person name="Shea T."/>
            <person name="Sykes S."/>
            <person name="Wortman J."/>
            <person name="Nusbaum C."/>
            <person name="Birren B."/>
        </authorList>
    </citation>
    <scope>NUCLEOTIDE SEQUENCE</scope>
    <source>
        <strain evidence="2">25433</strain>
    </source>
</reference>
<dbReference type="InterPro" id="IPR046536">
    <property type="entry name" value="DUF6601"/>
</dbReference>
<sequence>MRTIYLTETPDEHLVWHDASIFIKPMPAYLLDYEFWEQELCNDVVLYGSAYGLLVSYVWLVRHKSDLRVASGAGLVSADIDWNDWVAFVTDLNVRLDSTTLREANRRYRYRELGLSRLNTPYRLGLAGFSLRNVVHGFMSGSIRYTTFFERNFGWILAGFVYVTVVLSAMQVALATDRFSKCDDFQRFSYGLALLSIAFVLAEVVAMLFVWWSLFWFHLLSTMQYCKQAASQRRIRSRAE</sequence>
<keyword evidence="1" id="KW-1133">Transmembrane helix</keyword>
<name>X0KYB4_FUSOX</name>
<dbReference type="Pfam" id="PF20246">
    <property type="entry name" value="DUF6601"/>
    <property type="match status" value="1"/>
</dbReference>
<dbReference type="HOGENOM" id="CLU_043687_0_0_1"/>
<evidence type="ECO:0000256" key="1">
    <source>
        <dbReference type="SAM" id="Phobius"/>
    </source>
</evidence>
<evidence type="ECO:0000313" key="2">
    <source>
        <dbReference type="EMBL" id="EXM13767.1"/>
    </source>
</evidence>
<dbReference type="Proteomes" id="UP000030701">
    <property type="component" value="Unassembled WGS sequence"/>
</dbReference>
<protein>
    <submittedName>
        <fullName evidence="2">Uncharacterized protein</fullName>
    </submittedName>
</protein>
<accession>X0KYB4</accession>
<dbReference type="EMBL" id="JH658113">
    <property type="protein sequence ID" value="EXM13767.1"/>
    <property type="molecule type" value="Genomic_DNA"/>
</dbReference>
<dbReference type="PANTHER" id="PTHR34414">
    <property type="entry name" value="HET DOMAIN-CONTAINING PROTEIN-RELATED"/>
    <property type="match status" value="1"/>
</dbReference>
<dbReference type="AlphaFoldDB" id="X0KYB4"/>
<keyword evidence="1" id="KW-0472">Membrane</keyword>